<feature type="non-terminal residue" evidence="2">
    <location>
        <position position="73"/>
    </location>
</feature>
<name>A0A3N4JM24_9PEZI</name>
<sequence>MTAVLRYHCPGWTAQCCPVPSGALSSPPPGPVVPLEGKEHLGHPAPGASPTGIHGRSQPPPRTRTHSPPIPSS</sequence>
<evidence type="ECO:0000313" key="3">
    <source>
        <dbReference type="Proteomes" id="UP000276215"/>
    </source>
</evidence>
<feature type="compositionally biased region" description="Pro residues" evidence="1">
    <location>
        <begin position="58"/>
        <end position="73"/>
    </location>
</feature>
<dbReference type="Proteomes" id="UP000276215">
    <property type="component" value="Unassembled WGS sequence"/>
</dbReference>
<reference evidence="2 3" key="1">
    <citation type="journal article" date="2018" name="Nat. Ecol. Evol.">
        <title>Pezizomycetes genomes reveal the molecular basis of ectomycorrhizal truffle lifestyle.</title>
        <authorList>
            <person name="Murat C."/>
            <person name="Payen T."/>
            <person name="Noel B."/>
            <person name="Kuo A."/>
            <person name="Morin E."/>
            <person name="Chen J."/>
            <person name="Kohler A."/>
            <person name="Krizsan K."/>
            <person name="Balestrini R."/>
            <person name="Da Silva C."/>
            <person name="Montanini B."/>
            <person name="Hainaut M."/>
            <person name="Levati E."/>
            <person name="Barry K.W."/>
            <person name="Belfiori B."/>
            <person name="Cichocki N."/>
            <person name="Clum A."/>
            <person name="Dockter R.B."/>
            <person name="Fauchery L."/>
            <person name="Guy J."/>
            <person name="Iotti M."/>
            <person name="Le Tacon F."/>
            <person name="Lindquist E.A."/>
            <person name="Lipzen A."/>
            <person name="Malagnac F."/>
            <person name="Mello A."/>
            <person name="Molinier V."/>
            <person name="Miyauchi S."/>
            <person name="Poulain J."/>
            <person name="Riccioni C."/>
            <person name="Rubini A."/>
            <person name="Sitrit Y."/>
            <person name="Splivallo R."/>
            <person name="Traeger S."/>
            <person name="Wang M."/>
            <person name="Zifcakova L."/>
            <person name="Wipf D."/>
            <person name="Zambonelli A."/>
            <person name="Paolocci F."/>
            <person name="Nowrousian M."/>
            <person name="Ottonello S."/>
            <person name="Baldrian P."/>
            <person name="Spatafora J.W."/>
            <person name="Henrissat B."/>
            <person name="Nagy L.G."/>
            <person name="Aury J.M."/>
            <person name="Wincker P."/>
            <person name="Grigoriev I.V."/>
            <person name="Bonfante P."/>
            <person name="Martin F.M."/>
        </authorList>
    </citation>
    <scope>NUCLEOTIDE SEQUENCE [LARGE SCALE GENOMIC DNA]</scope>
    <source>
        <strain evidence="2 3">120613-1</strain>
    </source>
</reference>
<protein>
    <submittedName>
        <fullName evidence="2">Uncharacterized protein</fullName>
    </submittedName>
</protein>
<organism evidence="2 3">
    <name type="scientific">Choiromyces venosus 120613-1</name>
    <dbReference type="NCBI Taxonomy" id="1336337"/>
    <lineage>
        <taxon>Eukaryota</taxon>
        <taxon>Fungi</taxon>
        <taxon>Dikarya</taxon>
        <taxon>Ascomycota</taxon>
        <taxon>Pezizomycotina</taxon>
        <taxon>Pezizomycetes</taxon>
        <taxon>Pezizales</taxon>
        <taxon>Tuberaceae</taxon>
        <taxon>Choiromyces</taxon>
    </lineage>
</organism>
<evidence type="ECO:0000313" key="2">
    <source>
        <dbReference type="EMBL" id="RPA99293.1"/>
    </source>
</evidence>
<evidence type="ECO:0000256" key="1">
    <source>
        <dbReference type="SAM" id="MobiDB-lite"/>
    </source>
</evidence>
<dbReference type="EMBL" id="ML120388">
    <property type="protein sequence ID" value="RPA99293.1"/>
    <property type="molecule type" value="Genomic_DNA"/>
</dbReference>
<feature type="region of interest" description="Disordered" evidence="1">
    <location>
        <begin position="18"/>
        <end position="73"/>
    </location>
</feature>
<proteinExistence type="predicted"/>
<accession>A0A3N4JM24</accession>
<keyword evidence="3" id="KW-1185">Reference proteome</keyword>
<dbReference type="AlphaFoldDB" id="A0A3N4JM24"/>
<gene>
    <name evidence="2" type="ORF">L873DRAFT_1806803</name>
</gene>